<reference evidence="9 10" key="1">
    <citation type="submission" date="2019-05" db="EMBL/GenBank/DDBJ databases">
        <title>Mikania micrantha, genome provides insights into the molecular mechanism of rapid growth.</title>
        <authorList>
            <person name="Liu B."/>
        </authorList>
    </citation>
    <scope>NUCLEOTIDE SEQUENCE [LARGE SCALE GENOMIC DNA]</scope>
    <source>
        <strain evidence="9">NLD-2019</strain>
        <tissue evidence="9">Leaf</tissue>
    </source>
</reference>
<comment type="subcellular location">
    <subcellularLocation>
        <location evidence="1">Membrane</location>
    </subcellularLocation>
</comment>
<dbReference type="Pfam" id="PF08263">
    <property type="entry name" value="LRRNT_2"/>
    <property type="match status" value="1"/>
</dbReference>
<dbReference type="PANTHER" id="PTHR48060">
    <property type="entry name" value="DNA DAMAGE-REPAIR/TOLERATION PROTEIN DRT100"/>
    <property type="match status" value="1"/>
</dbReference>
<dbReference type="Pfam" id="PF23598">
    <property type="entry name" value="LRR_14"/>
    <property type="match status" value="1"/>
</dbReference>
<dbReference type="InterPro" id="IPR032675">
    <property type="entry name" value="LRR_dom_sf"/>
</dbReference>
<name>A0A5N6P8Z1_9ASTR</name>
<protein>
    <submittedName>
        <fullName evidence="9">Uncharacterized protein</fullName>
    </submittedName>
</protein>
<dbReference type="FunFam" id="3.80.10.10:FF:000400">
    <property type="entry name" value="Nuclear pore complex protein NUP107"/>
    <property type="match status" value="1"/>
</dbReference>
<feature type="domain" description="Leucine-rich repeat-containing N-terminal plant-type" evidence="7">
    <location>
        <begin position="33"/>
        <end position="71"/>
    </location>
</feature>
<dbReference type="Proteomes" id="UP000326396">
    <property type="component" value="Linkage Group LG14"/>
</dbReference>
<evidence type="ECO:0000256" key="1">
    <source>
        <dbReference type="ARBA" id="ARBA00004370"/>
    </source>
</evidence>
<dbReference type="SUPFAM" id="SSF52058">
    <property type="entry name" value="L domain-like"/>
    <property type="match status" value="1"/>
</dbReference>
<dbReference type="OrthoDB" id="676979at2759"/>
<proteinExistence type="predicted"/>
<evidence type="ECO:0000256" key="4">
    <source>
        <dbReference type="ARBA" id="ARBA00022737"/>
    </source>
</evidence>
<keyword evidence="5 6" id="KW-0472">Membrane</keyword>
<keyword evidence="6" id="KW-0812">Transmembrane</keyword>
<keyword evidence="10" id="KW-1185">Reference proteome</keyword>
<accession>A0A5N6P8Z1</accession>
<evidence type="ECO:0000313" key="10">
    <source>
        <dbReference type="Proteomes" id="UP000326396"/>
    </source>
</evidence>
<evidence type="ECO:0000256" key="5">
    <source>
        <dbReference type="ARBA" id="ARBA00023136"/>
    </source>
</evidence>
<evidence type="ECO:0000313" key="9">
    <source>
        <dbReference type="EMBL" id="KAD5961715.1"/>
    </source>
</evidence>
<evidence type="ECO:0000256" key="3">
    <source>
        <dbReference type="ARBA" id="ARBA00022729"/>
    </source>
</evidence>
<keyword evidence="6" id="KW-1133">Transmembrane helix</keyword>
<dbReference type="InterPro" id="IPR013210">
    <property type="entry name" value="LRR_N_plant-typ"/>
</dbReference>
<dbReference type="Gene3D" id="3.80.10.10">
    <property type="entry name" value="Ribonuclease Inhibitor"/>
    <property type="match status" value="1"/>
</dbReference>
<comment type="caution">
    <text evidence="9">The sequence shown here is derived from an EMBL/GenBank/DDBJ whole genome shotgun (WGS) entry which is preliminary data.</text>
</comment>
<dbReference type="InterPro" id="IPR055414">
    <property type="entry name" value="LRR_R13L4/SHOC2-like"/>
</dbReference>
<organism evidence="9 10">
    <name type="scientific">Mikania micrantha</name>
    <name type="common">bitter vine</name>
    <dbReference type="NCBI Taxonomy" id="192012"/>
    <lineage>
        <taxon>Eukaryota</taxon>
        <taxon>Viridiplantae</taxon>
        <taxon>Streptophyta</taxon>
        <taxon>Embryophyta</taxon>
        <taxon>Tracheophyta</taxon>
        <taxon>Spermatophyta</taxon>
        <taxon>Magnoliopsida</taxon>
        <taxon>eudicotyledons</taxon>
        <taxon>Gunneridae</taxon>
        <taxon>Pentapetalae</taxon>
        <taxon>asterids</taxon>
        <taxon>campanulids</taxon>
        <taxon>Asterales</taxon>
        <taxon>Asteraceae</taxon>
        <taxon>Asteroideae</taxon>
        <taxon>Heliantheae alliance</taxon>
        <taxon>Eupatorieae</taxon>
        <taxon>Mikania</taxon>
    </lineage>
</organism>
<dbReference type="AlphaFoldDB" id="A0A5N6P8Z1"/>
<dbReference type="GO" id="GO:0016020">
    <property type="term" value="C:membrane"/>
    <property type="evidence" value="ECO:0007669"/>
    <property type="project" value="UniProtKB-SubCell"/>
</dbReference>
<feature type="domain" description="Disease resistance R13L4/SHOC-2-like LRR" evidence="8">
    <location>
        <begin position="77"/>
        <end position="171"/>
    </location>
</feature>
<keyword evidence="4" id="KW-0677">Repeat</keyword>
<dbReference type="InterPro" id="IPR053211">
    <property type="entry name" value="DNA_repair-toleration"/>
</dbReference>
<dbReference type="PANTHER" id="PTHR48060:SF21">
    <property type="entry name" value="L DOMAIN-LIKE PROTEIN"/>
    <property type="match status" value="1"/>
</dbReference>
<feature type="transmembrane region" description="Helical" evidence="6">
    <location>
        <begin position="12"/>
        <end position="31"/>
    </location>
</feature>
<evidence type="ECO:0000259" key="7">
    <source>
        <dbReference type="Pfam" id="PF08263"/>
    </source>
</evidence>
<evidence type="ECO:0000259" key="8">
    <source>
        <dbReference type="Pfam" id="PF23598"/>
    </source>
</evidence>
<keyword evidence="3" id="KW-0732">Signal</keyword>
<gene>
    <name evidence="9" type="ORF">E3N88_13188</name>
</gene>
<keyword evidence="2" id="KW-0433">Leucine-rich repeat</keyword>
<evidence type="ECO:0000256" key="6">
    <source>
        <dbReference type="SAM" id="Phobius"/>
    </source>
</evidence>
<dbReference type="EMBL" id="SZYD01000006">
    <property type="protein sequence ID" value="KAD5961715.1"/>
    <property type="molecule type" value="Genomic_DNA"/>
</dbReference>
<evidence type="ECO:0000256" key="2">
    <source>
        <dbReference type="ARBA" id="ARBA00022614"/>
    </source>
</evidence>
<sequence length="186" mass="20759">MKSSISSSSSATHFLIYSLVIYLTSTIISGGNETDHYALLKIKLLVTHDPYGALASWNNSFHFCEWDHVYCGKRHRRVTNIRLESNGNLSSQLNFLSLYGNQLHGNLPTSIGNLVGLETLALDGNQLAGNIPITIGNLQKLQAIYLEENRLSGRIPDAMGNLSSLIYLQTCWKGLFHQAWETVENY</sequence>